<evidence type="ECO:0000259" key="1">
    <source>
        <dbReference type="Pfam" id="PF03372"/>
    </source>
</evidence>
<dbReference type="InterPro" id="IPR036691">
    <property type="entry name" value="Endo/exonu/phosph_ase_sf"/>
</dbReference>
<organism evidence="2 3">
    <name type="scientific">Vibrio ishigakensis</name>
    <dbReference type="NCBI Taxonomy" id="1481914"/>
    <lineage>
        <taxon>Bacteria</taxon>
        <taxon>Pseudomonadati</taxon>
        <taxon>Pseudomonadota</taxon>
        <taxon>Gammaproteobacteria</taxon>
        <taxon>Vibrionales</taxon>
        <taxon>Vibrionaceae</taxon>
        <taxon>Vibrio</taxon>
    </lineage>
</organism>
<dbReference type="Pfam" id="PF03372">
    <property type="entry name" value="Exo_endo_phos"/>
    <property type="match status" value="1"/>
</dbReference>
<dbReference type="Proteomes" id="UP000031670">
    <property type="component" value="Unassembled WGS sequence"/>
</dbReference>
<evidence type="ECO:0000313" key="2">
    <source>
        <dbReference type="EMBL" id="GAM64736.1"/>
    </source>
</evidence>
<proteinExistence type="predicted"/>
<feature type="domain" description="Endonuclease/exonuclease/phosphatase" evidence="1">
    <location>
        <begin position="2"/>
        <end position="117"/>
    </location>
</feature>
<dbReference type="GO" id="GO:0003824">
    <property type="term" value="F:catalytic activity"/>
    <property type="evidence" value="ECO:0007669"/>
    <property type="project" value="InterPro"/>
</dbReference>
<evidence type="ECO:0000313" key="3">
    <source>
        <dbReference type="Proteomes" id="UP000031670"/>
    </source>
</evidence>
<dbReference type="SUPFAM" id="SSF56219">
    <property type="entry name" value="DNase I-like"/>
    <property type="match status" value="1"/>
</dbReference>
<dbReference type="InterPro" id="IPR005135">
    <property type="entry name" value="Endo/exonuclease/phosphatase"/>
</dbReference>
<reference evidence="2 3" key="2">
    <citation type="submission" date="2015-01" db="EMBL/GenBank/DDBJ databases">
        <authorList>
            <consortium name="NBRP consortium"/>
            <person name="Sawabe T."/>
            <person name="Meirelles P."/>
            <person name="Feng G."/>
            <person name="Sayaka M."/>
            <person name="Hattori M."/>
            <person name="Ohkuma M."/>
        </authorList>
    </citation>
    <scope>NUCLEOTIDE SEQUENCE [LARGE SCALE GENOMIC DNA]</scope>
    <source>
        <strain evidence="2 3">JCM19232</strain>
    </source>
</reference>
<reference evidence="2 3" key="1">
    <citation type="submission" date="2015-01" db="EMBL/GenBank/DDBJ databases">
        <title>Vibrio sp. C5 JCM 19232 whole genome shotgun sequence.</title>
        <authorList>
            <person name="Sawabe T."/>
            <person name="Meirelles P."/>
            <person name="Feng G."/>
            <person name="Sayaka M."/>
            <person name="Hattori M."/>
            <person name="Ohkuma M."/>
        </authorList>
    </citation>
    <scope>NUCLEOTIDE SEQUENCE [LARGE SCALE GENOMIC DNA]</scope>
    <source>
        <strain evidence="2 3">JCM19232</strain>
    </source>
</reference>
<dbReference type="Gene3D" id="3.60.10.10">
    <property type="entry name" value="Endonuclease/exonuclease/phosphatase"/>
    <property type="match status" value="1"/>
</dbReference>
<protein>
    <submittedName>
        <fullName evidence="2">Succinyl-CoA synthetase</fullName>
    </submittedName>
</protein>
<sequence>MIMGDLNLERWDGDGIPEAMEELHNNPLVNQEVANGSLYPTSSGALEHATDSNSTHPYPERITSLFGLAVDYAMPSATLNVTDSGVYWSATGEAGRLLFNDERVGDYGDGKDISSDHRMVWIEAKL</sequence>
<dbReference type="EMBL" id="BBSA01000014">
    <property type="protein sequence ID" value="GAM64736.1"/>
    <property type="molecule type" value="Genomic_DNA"/>
</dbReference>
<accession>A0A0B8PEI6</accession>
<gene>
    <name evidence="2" type="ORF">JCM19232_4428</name>
</gene>
<name>A0A0B8PEI6_9VIBR</name>
<dbReference type="AlphaFoldDB" id="A0A0B8PEI6"/>
<comment type="caution">
    <text evidence="2">The sequence shown here is derived from an EMBL/GenBank/DDBJ whole genome shotgun (WGS) entry which is preliminary data.</text>
</comment>